<dbReference type="AlphaFoldDB" id="A0A1H3Y8G6"/>
<protein>
    <submittedName>
        <fullName evidence="5">DNA polymerase-3 subunit epsilon</fullName>
    </submittedName>
</protein>
<dbReference type="InterPro" id="IPR029024">
    <property type="entry name" value="TerB-like"/>
</dbReference>
<sequence length="405" mass="44096">MSGFCVIDFETTGFAAEHTDRIVEVGVVLLDRTGAKEDSFTTLINPKRDVGASHIHRITAAEVLDAPEFSEICDDLLDMVTGRVVVAHNAVFDMRFLHAELSRAGYSLSERPHAVCSMQWSRHVLGTSKLEHCCEALGIHLTNAHSALGDAAATSQLLTSLIPYTMLDPRWGDDLERSQRYAWPRSLGRRATRIARRHSGKPPAPNSWMAELVSHAVVAADETDEAAYLDLLSKALLDTSISTTEGRALASLARVSGLTRERVTELHRRFLRSLATEAWTDGVITPDEFADLTAAAQCMGLSASDVTQALQAAKTSAEQPRTTLLSEGDRVVFTGTLSRPREDWITEIRHHGLTTGGISKSTRVVVAADPDSLSGKARTARNYGVPVISEAAFRKHLAQYTAARG</sequence>
<dbReference type="OrthoDB" id="190275at2"/>
<dbReference type="GO" id="GO:0008408">
    <property type="term" value="F:3'-5' exonuclease activity"/>
    <property type="evidence" value="ECO:0007669"/>
    <property type="project" value="TreeGrafter"/>
</dbReference>
<dbReference type="Proteomes" id="UP000199288">
    <property type="component" value="Unassembled WGS sequence"/>
</dbReference>
<keyword evidence="3" id="KW-0269">Exonuclease</keyword>
<dbReference type="PANTHER" id="PTHR30231">
    <property type="entry name" value="DNA POLYMERASE III SUBUNIT EPSILON"/>
    <property type="match status" value="1"/>
</dbReference>
<dbReference type="RefSeq" id="WP_092562691.1">
    <property type="nucleotide sequence ID" value="NZ_FNQV01000004.1"/>
</dbReference>
<dbReference type="SUPFAM" id="SSF53098">
    <property type="entry name" value="Ribonuclease H-like"/>
    <property type="match status" value="1"/>
</dbReference>
<dbReference type="Gene3D" id="3.30.420.10">
    <property type="entry name" value="Ribonuclease H-like superfamily/Ribonuclease H"/>
    <property type="match status" value="1"/>
</dbReference>
<evidence type="ECO:0000259" key="4">
    <source>
        <dbReference type="SMART" id="SM00479"/>
    </source>
</evidence>
<dbReference type="EMBL" id="FNQV01000004">
    <property type="protein sequence ID" value="SEA07926.1"/>
    <property type="molecule type" value="Genomic_DNA"/>
</dbReference>
<accession>A0A1H3Y8G6</accession>
<feature type="domain" description="Exonuclease" evidence="4">
    <location>
        <begin position="3"/>
        <end position="167"/>
    </location>
</feature>
<evidence type="ECO:0000313" key="5">
    <source>
        <dbReference type="EMBL" id="SEA07926.1"/>
    </source>
</evidence>
<dbReference type="InterPro" id="IPR006054">
    <property type="entry name" value="DnaQ"/>
</dbReference>
<keyword evidence="1" id="KW-0540">Nuclease</keyword>
<proteinExistence type="predicted"/>
<evidence type="ECO:0000256" key="3">
    <source>
        <dbReference type="ARBA" id="ARBA00022839"/>
    </source>
</evidence>
<dbReference type="InterPro" id="IPR013520">
    <property type="entry name" value="Ribonucl_H"/>
</dbReference>
<dbReference type="PANTHER" id="PTHR30231:SF4">
    <property type="entry name" value="PROTEIN NEN2"/>
    <property type="match status" value="1"/>
</dbReference>
<name>A0A1H3Y8G6_9ACTO</name>
<dbReference type="GO" id="GO:0006260">
    <property type="term" value="P:DNA replication"/>
    <property type="evidence" value="ECO:0007669"/>
    <property type="project" value="InterPro"/>
</dbReference>
<dbReference type="GO" id="GO:0003677">
    <property type="term" value="F:DNA binding"/>
    <property type="evidence" value="ECO:0007669"/>
    <property type="project" value="InterPro"/>
</dbReference>
<dbReference type="SUPFAM" id="SSF52113">
    <property type="entry name" value="BRCT domain"/>
    <property type="match status" value="1"/>
</dbReference>
<dbReference type="FunFam" id="3.30.420.10:FF:000045">
    <property type="entry name" value="3'-5' exonuclease DinG"/>
    <property type="match status" value="1"/>
</dbReference>
<dbReference type="Pfam" id="PF00929">
    <property type="entry name" value="RNase_T"/>
    <property type="match status" value="1"/>
</dbReference>
<dbReference type="GO" id="GO:0003887">
    <property type="term" value="F:DNA-directed DNA polymerase activity"/>
    <property type="evidence" value="ECO:0007669"/>
    <property type="project" value="InterPro"/>
</dbReference>
<dbReference type="InterPro" id="IPR012337">
    <property type="entry name" value="RNaseH-like_sf"/>
</dbReference>
<dbReference type="NCBIfam" id="TIGR00573">
    <property type="entry name" value="dnaq"/>
    <property type="match status" value="1"/>
</dbReference>
<dbReference type="CDD" id="cd06127">
    <property type="entry name" value="DEDDh"/>
    <property type="match status" value="1"/>
</dbReference>
<dbReference type="InterPro" id="IPR036397">
    <property type="entry name" value="RNaseH_sf"/>
</dbReference>
<organism evidence="5 6">
    <name type="scientific">Bowdeniella nasicola</name>
    <dbReference type="NCBI Taxonomy" id="208480"/>
    <lineage>
        <taxon>Bacteria</taxon>
        <taxon>Bacillati</taxon>
        <taxon>Actinomycetota</taxon>
        <taxon>Actinomycetes</taxon>
        <taxon>Actinomycetales</taxon>
        <taxon>Actinomycetaceae</taxon>
        <taxon>Bowdeniella</taxon>
    </lineage>
</organism>
<evidence type="ECO:0000256" key="2">
    <source>
        <dbReference type="ARBA" id="ARBA00022801"/>
    </source>
</evidence>
<gene>
    <name evidence="5" type="ORF">SAMN02910418_00891</name>
</gene>
<dbReference type="SUPFAM" id="SSF158682">
    <property type="entry name" value="TerB-like"/>
    <property type="match status" value="1"/>
</dbReference>
<evidence type="ECO:0000313" key="6">
    <source>
        <dbReference type="Proteomes" id="UP000199288"/>
    </source>
</evidence>
<dbReference type="Gene3D" id="3.40.50.10190">
    <property type="entry name" value="BRCT domain"/>
    <property type="match status" value="1"/>
</dbReference>
<evidence type="ECO:0000256" key="1">
    <source>
        <dbReference type="ARBA" id="ARBA00022722"/>
    </source>
</evidence>
<dbReference type="SMART" id="SM00479">
    <property type="entry name" value="EXOIII"/>
    <property type="match status" value="1"/>
</dbReference>
<dbReference type="InterPro" id="IPR036420">
    <property type="entry name" value="BRCT_dom_sf"/>
</dbReference>
<reference evidence="6" key="1">
    <citation type="submission" date="2016-10" db="EMBL/GenBank/DDBJ databases">
        <authorList>
            <person name="Varghese N."/>
            <person name="Submissions S."/>
        </authorList>
    </citation>
    <scope>NUCLEOTIDE SEQUENCE [LARGE SCALE GENOMIC DNA]</scope>
    <source>
        <strain evidence="6">KPR-1</strain>
    </source>
</reference>
<keyword evidence="6" id="KW-1185">Reference proteome</keyword>
<keyword evidence="2" id="KW-0378">Hydrolase</keyword>